<dbReference type="Proteomes" id="UP000287651">
    <property type="component" value="Unassembled WGS sequence"/>
</dbReference>
<comment type="caution">
    <text evidence="2">The sequence shown here is derived from an EMBL/GenBank/DDBJ whole genome shotgun (WGS) entry which is preliminary data.</text>
</comment>
<dbReference type="EMBL" id="AMZH03041598">
    <property type="protein sequence ID" value="RRT31308.1"/>
    <property type="molecule type" value="Genomic_DNA"/>
</dbReference>
<sequence>MTGAMELQSDDGPRSSLGIGPGSDDAVGSRRSSLGDSSKGLERSLGTCPEIAERKSEDSPQECQRLSDWQ</sequence>
<evidence type="ECO:0000313" key="3">
    <source>
        <dbReference type="Proteomes" id="UP000287651"/>
    </source>
</evidence>
<name>A0A426WVS9_ENSVE</name>
<feature type="non-terminal residue" evidence="2">
    <location>
        <position position="70"/>
    </location>
</feature>
<accession>A0A426WVS9</accession>
<protein>
    <submittedName>
        <fullName evidence="2">Uncharacterized protein</fullName>
    </submittedName>
</protein>
<evidence type="ECO:0000313" key="2">
    <source>
        <dbReference type="EMBL" id="RRT31308.1"/>
    </source>
</evidence>
<feature type="region of interest" description="Disordered" evidence="1">
    <location>
        <begin position="1"/>
        <end position="70"/>
    </location>
</feature>
<proteinExistence type="predicted"/>
<gene>
    <name evidence="2" type="ORF">B296_00050139</name>
</gene>
<evidence type="ECO:0000256" key="1">
    <source>
        <dbReference type="SAM" id="MobiDB-lite"/>
    </source>
</evidence>
<organism evidence="2 3">
    <name type="scientific">Ensete ventricosum</name>
    <name type="common">Abyssinian banana</name>
    <name type="synonym">Musa ensete</name>
    <dbReference type="NCBI Taxonomy" id="4639"/>
    <lineage>
        <taxon>Eukaryota</taxon>
        <taxon>Viridiplantae</taxon>
        <taxon>Streptophyta</taxon>
        <taxon>Embryophyta</taxon>
        <taxon>Tracheophyta</taxon>
        <taxon>Spermatophyta</taxon>
        <taxon>Magnoliopsida</taxon>
        <taxon>Liliopsida</taxon>
        <taxon>Zingiberales</taxon>
        <taxon>Musaceae</taxon>
        <taxon>Ensete</taxon>
    </lineage>
</organism>
<dbReference type="AlphaFoldDB" id="A0A426WVS9"/>
<feature type="compositionally biased region" description="Polar residues" evidence="1">
    <location>
        <begin position="61"/>
        <end position="70"/>
    </location>
</feature>
<reference evidence="2 3" key="1">
    <citation type="journal article" date="2014" name="Agronomy (Basel)">
        <title>A Draft Genome Sequence for Ensete ventricosum, the Drought-Tolerant Tree Against Hunger.</title>
        <authorList>
            <person name="Harrison J."/>
            <person name="Moore K.A."/>
            <person name="Paszkiewicz K."/>
            <person name="Jones T."/>
            <person name="Grant M."/>
            <person name="Ambacheew D."/>
            <person name="Muzemil S."/>
            <person name="Studholme D.J."/>
        </authorList>
    </citation>
    <scope>NUCLEOTIDE SEQUENCE [LARGE SCALE GENOMIC DNA]</scope>
</reference>